<dbReference type="RefSeq" id="WP_311535626.1">
    <property type="nucleotide sequence ID" value="NZ_JAVRHQ010000019.1"/>
</dbReference>
<comment type="caution">
    <text evidence="2">The sequence shown here is derived from an EMBL/GenBank/DDBJ whole genome shotgun (WGS) entry which is preliminary data.</text>
</comment>
<name>A0ABU3CCJ9_9FLAO</name>
<gene>
    <name evidence="2" type="ORF">RM553_14310</name>
</gene>
<protein>
    <recommendedName>
        <fullName evidence="4">RapH phosphatase inhibitor</fullName>
    </recommendedName>
</protein>
<feature type="signal peptide" evidence="1">
    <location>
        <begin position="1"/>
        <end position="21"/>
    </location>
</feature>
<organism evidence="2 3">
    <name type="scientific">Autumnicola tepida</name>
    <dbReference type="NCBI Taxonomy" id="3075595"/>
    <lineage>
        <taxon>Bacteria</taxon>
        <taxon>Pseudomonadati</taxon>
        <taxon>Bacteroidota</taxon>
        <taxon>Flavobacteriia</taxon>
        <taxon>Flavobacteriales</taxon>
        <taxon>Flavobacteriaceae</taxon>
        <taxon>Autumnicola</taxon>
    </lineage>
</organism>
<reference evidence="2 3" key="1">
    <citation type="submission" date="2023-09" db="EMBL/GenBank/DDBJ databases">
        <authorList>
            <person name="Rey-Velasco X."/>
        </authorList>
    </citation>
    <scope>NUCLEOTIDE SEQUENCE [LARGE SCALE GENOMIC DNA]</scope>
    <source>
        <strain evidence="2 3">F363</strain>
    </source>
</reference>
<dbReference type="Proteomes" id="UP001262889">
    <property type="component" value="Unassembled WGS sequence"/>
</dbReference>
<feature type="chain" id="PRO_5047061317" description="RapH phosphatase inhibitor" evidence="1">
    <location>
        <begin position="22"/>
        <end position="48"/>
    </location>
</feature>
<proteinExistence type="predicted"/>
<evidence type="ECO:0000313" key="3">
    <source>
        <dbReference type="Proteomes" id="UP001262889"/>
    </source>
</evidence>
<keyword evidence="3" id="KW-1185">Reference proteome</keyword>
<dbReference type="EMBL" id="JAVRHQ010000019">
    <property type="protein sequence ID" value="MDT0644008.1"/>
    <property type="molecule type" value="Genomic_DNA"/>
</dbReference>
<evidence type="ECO:0000256" key="1">
    <source>
        <dbReference type="SAM" id="SignalP"/>
    </source>
</evidence>
<evidence type="ECO:0000313" key="2">
    <source>
        <dbReference type="EMBL" id="MDT0644008.1"/>
    </source>
</evidence>
<accession>A0ABU3CCJ9</accession>
<keyword evidence="1" id="KW-0732">Signal</keyword>
<sequence>MKIKAVLFAAAIFGASFFVTSTTDNNHDKEIIKKQAVDKRTIRIPING</sequence>
<evidence type="ECO:0008006" key="4">
    <source>
        <dbReference type="Google" id="ProtNLM"/>
    </source>
</evidence>